<feature type="transmembrane region" description="Helical" evidence="2">
    <location>
        <begin position="34"/>
        <end position="56"/>
    </location>
</feature>
<sequence>MPVPGQTVTWSVIFMTAADFGVSVLLSTGACHTAIGMLGIVLFGCISAGFLVLICLHHQNQAQIDFKVPFVPLLPAVSILINVLLMMHLAPITWLRLLFWLSIGVAIYVMYGMKHSVEEHRDISDGISKSTTYESMVSDQTVSASVQAP</sequence>
<evidence type="ECO:0000256" key="1">
    <source>
        <dbReference type="ARBA" id="ARBA00022448"/>
    </source>
</evidence>
<dbReference type="GO" id="GO:0005886">
    <property type="term" value="C:plasma membrane"/>
    <property type="evidence" value="ECO:0007669"/>
    <property type="project" value="TreeGrafter"/>
</dbReference>
<dbReference type="PANTHER" id="PTHR43243:SF4">
    <property type="entry name" value="CATIONIC AMINO ACID TRANSPORTER 4"/>
    <property type="match status" value="1"/>
</dbReference>
<reference evidence="5" key="1">
    <citation type="submission" date="2016-11" db="UniProtKB">
        <authorList>
            <consortium name="WormBaseParasite"/>
        </authorList>
    </citation>
    <scope>IDENTIFICATION</scope>
</reference>
<evidence type="ECO:0000259" key="3">
    <source>
        <dbReference type="Pfam" id="PF13906"/>
    </source>
</evidence>
<dbReference type="AlphaFoldDB" id="A0A1I7ZP04"/>
<evidence type="ECO:0000256" key="2">
    <source>
        <dbReference type="SAM" id="Phobius"/>
    </source>
</evidence>
<feature type="transmembrane region" description="Helical" evidence="2">
    <location>
        <begin position="7"/>
        <end position="28"/>
    </location>
</feature>
<dbReference type="PANTHER" id="PTHR43243">
    <property type="entry name" value="INNER MEMBRANE TRANSPORTER YGJI-RELATED"/>
    <property type="match status" value="1"/>
</dbReference>
<organism evidence="4 5">
    <name type="scientific">Steinernema glaseri</name>
    <dbReference type="NCBI Taxonomy" id="37863"/>
    <lineage>
        <taxon>Eukaryota</taxon>
        <taxon>Metazoa</taxon>
        <taxon>Ecdysozoa</taxon>
        <taxon>Nematoda</taxon>
        <taxon>Chromadorea</taxon>
        <taxon>Rhabditida</taxon>
        <taxon>Tylenchina</taxon>
        <taxon>Panagrolaimomorpha</taxon>
        <taxon>Strongyloidoidea</taxon>
        <taxon>Steinernematidae</taxon>
        <taxon>Steinernema</taxon>
    </lineage>
</organism>
<keyword evidence="2" id="KW-0472">Membrane</keyword>
<feature type="transmembrane region" description="Helical" evidence="2">
    <location>
        <begin position="93"/>
        <end position="111"/>
    </location>
</feature>
<evidence type="ECO:0000313" key="4">
    <source>
        <dbReference type="Proteomes" id="UP000095287"/>
    </source>
</evidence>
<protein>
    <submittedName>
        <fullName evidence="5">AA_permease_C domain-containing protein</fullName>
    </submittedName>
</protein>
<dbReference type="WBParaSite" id="L893_g28485.t1">
    <property type="protein sequence ID" value="L893_g28485.t1"/>
    <property type="gene ID" value="L893_g28485"/>
</dbReference>
<feature type="transmembrane region" description="Helical" evidence="2">
    <location>
        <begin position="68"/>
        <end position="87"/>
    </location>
</feature>
<keyword evidence="1" id="KW-0813">Transport</keyword>
<dbReference type="Proteomes" id="UP000095287">
    <property type="component" value="Unplaced"/>
</dbReference>
<name>A0A1I7ZP04_9BILA</name>
<dbReference type="InterPro" id="IPR029485">
    <property type="entry name" value="CAT_C"/>
</dbReference>
<feature type="domain" description="Cationic amino acid transporter C-terminal" evidence="3">
    <location>
        <begin position="66"/>
        <end position="116"/>
    </location>
</feature>
<evidence type="ECO:0000313" key="5">
    <source>
        <dbReference type="WBParaSite" id="L893_g28485.t1"/>
    </source>
</evidence>
<keyword evidence="4" id="KW-1185">Reference proteome</keyword>
<dbReference type="Pfam" id="PF13906">
    <property type="entry name" value="AA_permease_C"/>
    <property type="match status" value="1"/>
</dbReference>
<dbReference type="GO" id="GO:0015171">
    <property type="term" value="F:amino acid transmembrane transporter activity"/>
    <property type="evidence" value="ECO:0007669"/>
    <property type="project" value="TreeGrafter"/>
</dbReference>
<accession>A0A1I7ZP04</accession>
<dbReference type="Gene3D" id="1.20.1740.10">
    <property type="entry name" value="Amino acid/polyamine transporter I"/>
    <property type="match status" value="1"/>
</dbReference>
<proteinExistence type="predicted"/>
<keyword evidence="2" id="KW-1133">Transmembrane helix</keyword>
<keyword evidence="2" id="KW-0812">Transmembrane</keyword>